<reference evidence="1" key="1">
    <citation type="submission" date="2014-09" db="EMBL/GenBank/DDBJ databases">
        <authorList>
            <person name="Magalhaes I.L.F."/>
            <person name="Oliveira U."/>
            <person name="Santos F.R."/>
            <person name="Vidigal T.H.D.A."/>
            <person name="Brescovit A.D."/>
            <person name="Santos A.J."/>
        </authorList>
    </citation>
    <scope>NUCLEOTIDE SEQUENCE</scope>
    <source>
        <tissue evidence="1">Shoot tissue taken approximately 20 cm above the soil surface</tissue>
    </source>
</reference>
<evidence type="ECO:0000313" key="1">
    <source>
        <dbReference type="EMBL" id="JAD24713.1"/>
    </source>
</evidence>
<reference evidence="1" key="2">
    <citation type="journal article" date="2015" name="Data Brief">
        <title>Shoot transcriptome of the giant reed, Arundo donax.</title>
        <authorList>
            <person name="Barrero R.A."/>
            <person name="Guerrero F.D."/>
            <person name="Moolhuijzen P."/>
            <person name="Goolsby J.A."/>
            <person name="Tidwell J."/>
            <person name="Bellgard S.E."/>
            <person name="Bellgard M.I."/>
        </authorList>
    </citation>
    <scope>NUCLEOTIDE SEQUENCE</scope>
    <source>
        <tissue evidence="1">Shoot tissue taken approximately 20 cm above the soil surface</tissue>
    </source>
</reference>
<proteinExistence type="predicted"/>
<accession>A0A0A8YG11</accession>
<organism evidence="1">
    <name type="scientific">Arundo donax</name>
    <name type="common">Giant reed</name>
    <name type="synonym">Donax arundinaceus</name>
    <dbReference type="NCBI Taxonomy" id="35708"/>
    <lineage>
        <taxon>Eukaryota</taxon>
        <taxon>Viridiplantae</taxon>
        <taxon>Streptophyta</taxon>
        <taxon>Embryophyta</taxon>
        <taxon>Tracheophyta</taxon>
        <taxon>Spermatophyta</taxon>
        <taxon>Magnoliopsida</taxon>
        <taxon>Liliopsida</taxon>
        <taxon>Poales</taxon>
        <taxon>Poaceae</taxon>
        <taxon>PACMAD clade</taxon>
        <taxon>Arundinoideae</taxon>
        <taxon>Arundineae</taxon>
        <taxon>Arundo</taxon>
    </lineage>
</organism>
<dbReference type="EMBL" id="GBRH01273182">
    <property type="protein sequence ID" value="JAD24713.1"/>
    <property type="molecule type" value="Transcribed_RNA"/>
</dbReference>
<name>A0A0A8YG11_ARUDO</name>
<protein>
    <submittedName>
        <fullName evidence="1">Uncharacterized protein</fullName>
    </submittedName>
</protein>
<sequence>MRQRTPQHSNGSGAV</sequence>